<dbReference type="EMBL" id="FQUU01000018">
    <property type="protein sequence ID" value="SHF79158.1"/>
    <property type="molecule type" value="Genomic_DNA"/>
</dbReference>
<sequence length="223" mass="25658">MARQISSIKAIGTIQGINFYQEEDDYLAREKPGVDSKRFFSDAAFAGSRASSSRFGRANTLWSLVYRYVLPGYKCKTLASLCRKQGLALVHERIQEEDVLRRLHSYLHSLHCMAISAADFELSIPALLREADARTNSKLKKPKKRKKENLTIIISEPPTAEDKEYLTHEEHDFDWDIVFAGSFYKDYEIPICLAGRVRDNFRGLKTVLLKPKEKIVDEWVKLE</sequence>
<protein>
    <submittedName>
        <fullName evidence="1">Uncharacterized protein</fullName>
    </submittedName>
</protein>
<organism evidence="1 2">
    <name type="scientific">Flavisolibacter ginsengisoli DSM 18119</name>
    <dbReference type="NCBI Taxonomy" id="1121884"/>
    <lineage>
        <taxon>Bacteria</taxon>
        <taxon>Pseudomonadati</taxon>
        <taxon>Bacteroidota</taxon>
        <taxon>Chitinophagia</taxon>
        <taxon>Chitinophagales</taxon>
        <taxon>Chitinophagaceae</taxon>
        <taxon>Flavisolibacter</taxon>
    </lineage>
</organism>
<dbReference type="STRING" id="1121884.SAMN02745131_03546"/>
<gene>
    <name evidence="1" type="ORF">SAMN02745131_03546</name>
</gene>
<dbReference type="OrthoDB" id="672632at2"/>
<evidence type="ECO:0000313" key="2">
    <source>
        <dbReference type="Proteomes" id="UP000184048"/>
    </source>
</evidence>
<keyword evidence="2" id="KW-1185">Reference proteome</keyword>
<evidence type="ECO:0000313" key="1">
    <source>
        <dbReference type="EMBL" id="SHF79158.1"/>
    </source>
</evidence>
<proteinExistence type="predicted"/>
<dbReference type="Proteomes" id="UP000184048">
    <property type="component" value="Unassembled WGS sequence"/>
</dbReference>
<dbReference type="RefSeq" id="WP_072836669.1">
    <property type="nucleotide sequence ID" value="NZ_FQUU01000018.1"/>
</dbReference>
<name>A0A1M5EIR4_9BACT</name>
<dbReference type="AlphaFoldDB" id="A0A1M5EIR4"/>
<reference evidence="1 2" key="1">
    <citation type="submission" date="2016-11" db="EMBL/GenBank/DDBJ databases">
        <authorList>
            <person name="Jaros S."/>
            <person name="Januszkiewicz K."/>
            <person name="Wedrychowicz H."/>
        </authorList>
    </citation>
    <scope>NUCLEOTIDE SEQUENCE [LARGE SCALE GENOMIC DNA]</scope>
    <source>
        <strain evidence="1 2">DSM 18119</strain>
    </source>
</reference>
<accession>A0A1M5EIR4</accession>